<dbReference type="EMBL" id="ML119711">
    <property type="protein sequence ID" value="RPA78477.1"/>
    <property type="molecule type" value="Genomic_DNA"/>
</dbReference>
<proteinExistence type="predicted"/>
<protein>
    <submittedName>
        <fullName evidence="2">Uncharacterized protein</fullName>
    </submittedName>
</protein>
<feature type="coiled-coil region" evidence="1">
    <location>
        <begin position="97"/>
        <end position="124"/>
    </location>
</feature>
<dbReference type="Proteomes" id="UP000275078">
    <property type="component" value="Unassembled WGS sequence"/>
</dbReference>
<name>A0A3N4HZ50_ASCIM</name>
<accession>A0A3N4HZ50</accession>
<gene>
    <name evidence="2" type="ORF">BJ508DRAFT_378326</name>
</gene>
<evidence type="ECO:0000313" key="2">
    <source>
        <dbReference type="EMBL" id="RPA78477.1"/>
    </source>
</evidence>
<reference evidence="2 3" key="1">
    <citation type="journal article" date="2018" name="Nat. Ecol. Evol.">
        <title>Pezizomycetes genomes reveal the molecular basis of ectomycorrhizal truffle lifestyle.</title>
        <authorList>
            <person name="Murat C."/>
            <person name="Payen T."/>
            <person name="Noel B."/>
            <person name="Kuo A."/>
            <person name="Morin E."/>
            <person name="Chen J."/>
            <person name="Kohler A."/>
            <person name="Krizsan K."/>
            <person name="Balestrini R."/>
            <person name="Da Silva C."/>
            <person name="Montanini B."/>
            <person name="Hainaut M."/>
            <person name="Levati E."/>
            <person name="Barry K.W."/>
            <person name="Belfiori B."/>
            <person name="Cichocki N."/>
            <person name="Clum A."/>
            <person name="Dockter R.B."/>
            <person name="Fauchery L."/>
            <person name="Guy J."/>
            <person name="Iotti M."/>
            <person name="Le Tacon F."/>
            <person name="Lindquist E.A."/>
            <person name="Lipzen A."/>
            <person name="Malagnac F."/>
            <person name="Mello A."/>
            <person name="Molinier V."/>
            <person name="Miyauchi S."/>
            <person name="Poulain J."/>
            <person name="Riccioni C."/>
            <person name="Rubini A."/>
            <person name="Sitrit Y."/>
            <person name="Splivallo R."/>
            <person name="Traeger S."/>
            <person name="Wang M."/>
            <person name="Zifcakova L."/>
            <person name="Wipf D."/>
            <person name="Zambonelli A."/>
            <person name="Paolocci F."/>
            <person name="Nowrousian M."/>
            <person name="Ottonello S."/>
            <person name="Baldrian P."/>
            <person name="Spatafora J.W."/>
            <person name="Henrissat B."/>
            <person name="Nagy L.G."/>
            <person name="Aury J.M."/>
            <person name="Wincker P."/>
            <person name="Grigoriev I.V."/>
            <person name="Bonfante P."/>
            <person name="Martin F.M."/>
        </authorList>
    </citation>
    <scope>NUCLEOTIDE SEQUENCE [LARGE SCALE GENOMIC DNA]</scope>
    <source>
        <strain evidence="2 3">RN42</strain>
    </source>
</reference>
<evidence type="ECO:0000313" key="3">
    <source>
        <dbReference type="Proteomes" id="UP000275078"/>
    </source>
</evidence>
<dbReference type="AlphaFoldDB" id="A0A3N4HZ50"/>
<evidence type="ECO:0000256" key="1">
    <source>
        <dbReference type="SAM" id="Coils"/>
    </source>
</evidence>
<keyword evidence="3" id="KW-1185">Reference proteome</keyword>
<keyword evidence="1" id="KW-0175">Coiled coil</keyword>
<organism evidence="2 3">
    <name type="scientific">Ascobolus immersus RN42</name>
    <dbReference type="NCBI Taxonomy" id="1160509"/>
    <lineage>
        <taxon>Eukaryota</taxon>
        <taxon>Fungi</taxon>
        <taxon>Dikarya</taxon>
        <taxon>Ascomycota</taxon>
        <taxon>Pezizomycotina</taxon>
        <taxon>Pezizomycetes</taxon>
        <taxon>Pezizales</taxon>
        <taxon>Ascobolaceae</taxon>
        <taxon>Ascobolus</taxon>
    </lineage>
</organism>
<sequence length="179" mass="19801">MTKAKTEHTMAVDRDPRINRVVVSKAYLTQQAEQVKAEILDEFQRITDIIVIPEQKRRSETPIIIPVIAALTTKMPGALFDATLTIVEKHFEEFGGSAEVEKKLVRLREKRDAALAAVNEFEVEAARCVYLASEMALASEEGDVKARQGEKDGRRKSGFMGAFKSGLSAIGGSTYQKLT</sequence>